<dbReference type="GO" id="GO:0003723">
    <property type="term" value="F:RNA binding"/>
    <property type="evidence" value="ECO:0007669"/>
    <property type="project" value="UniProtKB-UniRule"/>
</dbReference>
<sequence>MSDNIFTTEASSNSTHFNPNTRIICRVCEKQFSQYTCPRCNIRYCSLHCYKSHSLRCTESFMRENVMEELQQVQSDENSKFKMMEILKRFHEEEEADSLDEEDSVSSFSEETIQKILSGGQINFDDLSIEEKKHFQRAVASGELGKLIQPWDPWWLKPSAKHIALSPDGTHLVHPIPNSESTSPEKWADVPHGPESPLPPVSQLTASSPSPLLPVHLVDIIYSYCFTLRLYNGDWGADPLDASTVVLTVSSVLGSAGKPQTVLEALLDCLERTCSPVYKQMGGLKLGMRIVDDVICLLCLGGNALVCALCDMRRLVQKGERELKSEKVDKLRRAELRGKLKSAERKIYFVMCWVREQANESCSLLAGVVEKEKEFAVEQSGGKGSGVKLEGKSGISGKPLIKEVEGSFSLTFVCVDKQFEIPQTFFRTGGKWLVESFQNFLLCKCGILVLSPIKDELLEERLSEFVLFKDRLDGSLFIPERISYQQLVEMIKQNCWFGEGWTMKDITLIVEQRDGSLNFLRLNNESVLQYIYYLTPMSTVYLHLSLEAITPVTQVEDVWGCYGGEVDVDGTSTSHLRNFGERTSSTMQWENENWEEEEGDEDFVPGEEDFTDETSESESDRSINEESEPELIEEEDPLPSGGRHIYREMGEWEPSKIDENEYALPRWNDDIETIPHPEMQAAIQYAKSLLYTSLTVGGGEIGQGTSSSQVLSQESYVQPQRTQSHRARHQPPPHIRGGRRRRHREPVADAGPEEQQEEGAALDMSLDDLIKSNKKSAARGRGRGGGGGGPGPARRQPNRSNRAAPYAPPKAPDSVWGHDLFSGGGGGRAPASGIETGTKLYISNLDYGVSNEDIKVITACGSDPNHHIKMQMALQPMIECMSPSSWVAGGWGFGWDEQQRKRFTLGSDVNLVSSFFPEVGDLKRYNVHYDRSGRSKGTADVVFSRRQDALAAIKKYNNVQLDGKPMKIEIVRTNIPTVGAGVDAGLGFPSTGAFGAPITVPRSGQGRGSFGRQRGGGRGRGFGRGRGGGRGKGRDEKISAEDLDADLDKYHAESMQTN</sequence>
<dbReference type="EMBL" id="BKCP01000447">
    <property type="protein sequence ID" value="GER25662.1"/>
    <property type="molecule type" value="Genomic_DNA"/>
</dbReference>
<dbReference type="OrthoDB" id="18412at2759"/>
<dbReference type="SMART" id="SM01218">
    <property type="entry name" value="FoP_duplication"/>
    <property type="match status" value="1"/>
</dbReference>
<dbReference type="SMART" id="SM00360">
    <property type="entry name" value="RRM"/>
    <property type="match status" value="1"/>
</dbReference>
<evidence type="ECO:0000259" key="6">
    <source>
        <dbReference type="PROSITE" id="PS51083"/>
    </source>
</evidence>
<dbReference type="PROSITE" id="PS50102">
    <property type="entry name" value="RRM"/>
    <property type="match status" value="1"/>
</dbReference>
<feature type="compositionally biased region" description="Acidic residues" evidence="4">
    <location>
        <begin position="625"/>
        <end position="637"/>
    </location>
</feature>
<dbReference type="Pfam" id="PF00076">
    <property type="entry name" value="RRM_1"/>
    <property type="match status" value="1"/>
</dbReference>
<feature type="domain" description="HIT-type" evidence="6">
    <location>
        <begin position="25"/>
        <end position="57"/>
    </location>
</feature>
<dbReference type="InterPro" id="IPR007529">
    <property type="entry name" value="Znf_HIT"/>
</dbReference>
<feature type="compositionally biased region" description="Basic and acidic residues" evidence="4">
    <location>
        <begin position="1032"/>
        <end position="1052"/>
    </location>
</feature>
<feature type="region of interest" description="Disordered" evidence="4">
    <location>
        <begin position="774"/>
        <end position="814"/>
    </location>
</feature>
<protein>
    <submittedName>
        <fullName evidence="7">RNA-binding (RRM/RBD/RNP motifs) family protein</fullName>
    </submittedName>
</protein>
<feature type="region of interest" description="Disordered" evidence="4">
    <location>
        <begin position="704"/>
        <end position="760"/>
    </location>
</feature>
<dbReference type="AlphaFoldDB" id="A0A5A7NYW4"/>
<feature type="region of interest" description="Disordered" evidence="4">
    <location>
        <begin position="577"/>
        <end position="645"/>
    </location>
</feature>
<keyword evidence="8" id="KW-1185">Reference proteome</keyword>
<gene>
    <name evidence="7" type="ORF">STAS_01249</name>
</gene>
<evidence type="ECO:0000256" key="2">
    <source>
        <dbReference type="PROSITE-ProRule" id="PRU00176"/>
    </source>
</evidence>
<dbReference type="InterPro" id="IPR000504">
    <property type="entry name" value="RRM_dom"/>
</dbReference>
<dbReference type="GO" id="GO:0008270">
    <property type="term" value="F:zinc ion binding"/>
    <property type="evidence" value="ECO:0007669"/>
    <property type="project" value="UniProtKB-UniRule"/>
</dbReference>
<dbReference type="Pfam" id="PF04925">
    <property type="entry name" value="SHQ1"/>
    <property type="match status" value="1"/>
</dbReference>
<dbReference type="Gene3D" id="3.30.60.190">
    <property type="match status" value="1"/>
</dbReference>
<proteinExistence type="predicted"/>
<evidence type="ECO:0000256" key="4">
    <source>
        <dbReference type="SAM" id="MobiDB-lite"/>
    </source>
</evidence>
<comment type="caution">
    <text evidence="7">The sequence shown here is derived from an EMBL/GenBank/DDBJ whole genome shotgun (WGS) entry which is preliminary data.</text>
</comment>
<keyword evidence="3" id="KW-0863">Zinc-finger</keyword>
<dbReference type="InterPro" id="IPR039646">
    <property type="entry name" value="ZNHIT2"/>
</dbReference>
<keyword evidence="3" id="KW-0862">Zinc</keyword>
<feature type="compositionally biased region" description="Basic residues" evidence="4">
    <location>
        <begin position="723"/>
        <end position="744"/>
    </location>
</feature>
<dbReference type="SUPFAM" id="SSF54928">
    <property type="entry name" value="RNA-binding domain, RBD"/>
    <property type="match status" value="1"/>
</dbReference>
<evidence type="ECO:0000256" key="1">
    <source>
        <dbReference type="ARBA" id="ARBA00022884"/>
    </source>
</evidence>
<dbReference type="PROSITE" id="PS51083">
    <property type="entry name" value="ZF_HIT"/>
    <property type="match status" value="1"/>
</dbReference>
<dbReference type="CDD" id="cd12680">
    <property type="entry name" value="RRM_THOC4"/>
    <property type="match status" value="1"/>
</dbReference>
<keyword evidence="3" id="KW-0479">Metal-binding</keyword>
<reference evidence="8" key="1">
    <citation type="journal article" date="2019" name="Curr. Biol.">
        <title>Genome Sequence of Striga asiatica Provides Insight into the Evolution of Plant Parasitism.</title>
        <authorList>
            <person name="Yoshida S."/>
            <person name="Kim S."/>
            <person name="Wafula E.K."/>
            <person name="Tanskanen J."/>
            <person name="Kim Y.M."/>
            <person name="Honaas L."/>
            <person name="Yang Z."/>
            <person name="Spallek T."/>
            <person name="Conn C.E."/>
            <person name="Ichihashi Y."/>
            <person name="Cheong K."/>
            <person name="Cui S."/>
            <person name="Der J.P."/>
            <person name="Gundlach H."/>
            <person name="Jiao Y."/>
            <person name="Hori C."/>
            <person name="Ishida J.K."/>
            <person name="Kasahara H."/>
            <person name="Kiba T."/>
            <person name="Kim M.S."/>
            <person name="Koo N."/>
            <person name="Laohavisit A."/>
            <person name="Lee Y.H."/>
            <person name="Lumba S."/>
            <person name="McCourt P."/>
            <person name="Mortimer J.C."/>
            <person name="Mutuku J.M."/>
            <person name="Nomura T."/>
            <person name="Sasaki-Sekimoto Y."/>
            <person name="Seto Y."/>
            <person name="Wang Y."/>
            <person name="Wakatake T."/>
            <person name="Sakakibara H."/>
            <person name="Demura T."/>
            <person name="Yamaguchi S."/>
            <person name="Yoneyama K."/>
            <person name="Manabe R.I."/>
            <person name="Nelson D.C."/>
            <person name="Schulman A.H."/>
            <person name="Timko M.P."/>
            <person name="dePamphilis C.W."/>
            <person name="Choi D."/>
            <person name="Shirasu K."/>
        </authorList>
    </citation>
    <scope>NUCLEOTIDE SEQUENCE [LARGE SCALE GENOMIC DNA]</scope>
    <source>
        <strain evidence="8">cv. UVA1</strain>
    </source>
</reference>
<evidence type="ECO:0000256" key="3">
    <source>
        <dbReference type="PROSITE-ProRule" id="PRU00453"/>
    </source>
</evidence>
<dbReference type="PANTHER" id="PTHR15555">
    <property type="entry name" value="ZINC FINGER HIT DOMAIN CONTAINING PROTEIN 2 PROTEIN FON -RELATED"/>
    <property type="match status" value="1"/>
</dbReference>
<dbReference type="CDD" id="cd23024">
    <property type="entry name" value="zf-HIT_ZNHIT2-3"/>
    <property type="match status" value="1"/>
</dbReference>
<dbReference type="Pfam" id="PF13865">
    <property type="entry name" value="FoP_duplication"/>
    <property type="match status" value="1"/>
</dbReference>
<dbReference type="Proteomes" id="UP000325081">
    <property type="component" value="Unassembled WGS sequence"/>
</dbReference>
<organism evidence="7 8">
    <name type="scientific">Striga asiatica</name>
    <name type="common">Asiatic witchweed</name>
    <name type="synonym">Buchnera asiatica</name>
    <dbReference type="NCBI Taxonomy" id="4170"/>
    <lineage>
        <taxon>Eukaryota</taxon>
        <taxon>Viridiplantae</taxon>
        <taxon>Streptophyta</taxon>
        <taxon>Embryophyta</taxon>
        <taxon>Tracheophyta</taxon>
        <taxon>Spermatophyta</taxon>
        <taxon>Magnoliopsida</taxon>
        <taxon>eudicotyledons</taxon>
        <taxon>Gunneridae</taxon>
        <taxon>Pentapetalae</taxon>
        <taxon>asterids</taxon>
        <taxon>lamiids</taxon>
        <taxon>Lamiales</taxon>
        <taxon>Orobanchaceae</taxon>
        <taxon>Buchnereae</taxon>
        <taxon>Striga</taxon>
    </lineage>
</organism>
<dbReference type="Gene3D" id="3.30.70.330">
    <property type="match status" value="1"/>
</dbReference>
<name>A0A5A7NYW4_STRAF</name>
<dbReference type="SUPFAM" id="SSF144232">
    <property type="entry name" value="HIT/MYND zinc finger-like"/>
    <property type="match status" value="1"/>
</dbReference>
<feature type="compositionally biased region" description="Polar residues" evidence="4">
    <location>
        <begin position="577"/>
        <end position="588"/>
    </location>
</feature>
<dbReference type="InterPro" id="IPR025715">
    <property type="entry name" value="FoP_C"/>
</dbReference>
<accession>A0A5A7NYW4</accession>
<feature type="compositionally biased region" description="Acidic residues" evidence="4">
    <location>
        <begin position="592"/>
        <end position="617"/>
    </location>
</feature>
<evidence type="ECO:0000313" key="7">
    <source>
        <dbReference type="EMBL" id="GER25662.1"/>
    </source>
</evidence>
<dbReference type="PANTHER" id="PTHR15555:SF0">
    <property type="entry name" value="ZINC FINGER HIT DOMAIN-CONTAINING PROTEIN 2"/>
    <property type="match status" value="1"/>
</dbReference>
<feature type="compositionally biased region" description="Gly residues" evidence="4">
    <location>
        <begin position="1005"/>
        <end position="1014"/>
    </location>
</feature>
<feature type="region of interest" description="Disordered" evidence="4">
    <location>
        <begin position="997"/>
        <end position="1058"/>
    </location>
</feature>
<evidence type="ECO:0000313" key="8">
    <source>
        <dbReference type="Proteomes" id="UP000325081"/>
    </source>
</evidence>
<evidence type="ECO:0000259" key="5">
    <source>
        <dbReference type="PROSITE" id="PS50102"/>
    </source>
</evidence>
<dbReference type="InterPro" id="IPR012677">
    <property type="entry name" value="Nucleotide-bd_a/b_plait_sf"/>
</dbReference>
<dbReference type="InterPro" id="IPR035979">
    <property type="entry name" value="RBD_domain_sf"/>
</dbReference>
<feature type="compositionally biased region" description="Basic residues" evidence="4">
    <location>
        <begin position="1015"/>
        <end position="1031"/>
    </location>
</feature>
<keyword evidence="1 2" id="KW-0694">RNA-binding</keyword>
<dbReference type="InterPro" id="IPR007009">
    <property type="entry name" value="Shq1_C"/>
</dbReference>
<feature type="compositionally biased region" description="Polar residues" evidence="4">
    <location>
        <begin position="704"/>
        <end position="722"/>
    </location>
</feature>
<dbReference type="Pfam" id="PF04438">
    <property type="entry name" value="zf-HIT"/>
    <property type="match status" value="1"/>
</dbReference>
<feature type="region of interest" description="Disordered" evidence="4">
    <location>
        <begin position="175"/>
        <end position="203"/>
    </location>
</feature>
<feature type="domain" description="RRM" evidence="5">
    <location>
        <begin position="912"/>
        <end position="973"/>
    </location>
</feature>